<evidence type="ECO:0000259" key="21">
    <source>
        <dbReference type="PROSITE" id="PS50156"/>
    </source>
</evidence>
<evidence type="ECO:0000256" key="3">
    <source>
        <dbReference type="ARBA" id="ARBA00004557"/>
    </source>
</evidence>
<dbReference type="SUPFAM" id="SSF82866">
    <property type="entry name" value="Multidrug efflux transporter AcrB transmembrane domain"/>
    <property type="match status" value="1"/>
</dbReference>
<keyword evidence="14" id="KW-1207">Sterol metabolism</keyword>
<dbReference type="PANTHER" id="PTHR46378">
    <property type="entry name" value="STEROL REGULATORY ELEMENT-BINDING PROTEIN CLEAVAGE-ACTIVATING PROTEIN"/>
    <property type="match status" value="1"/>
</dbReference>
<comment type="subcellular location">
    <subcellularLocation>
        <location evidence="3">Cytoplasmic vesicle</location>
        <location evidence="3">COPII-coated vesicle membrane</location>
        <topology evidence="3">Multi-pass membrane protein</topology>
    </subcellularLocation>
    <subcellularLocation>
        <location evidence="1">Endoplasmic reticulum</location>
    </subcellularLocation>
    <subcellularLocation>
        <location evidence="2">Golgi apparatus membrane</location>
    </subcellularLocation>
</comment>
<keyword evidence="12" id="KW-0446">Lipid-binding</keyword>
<reference evidence="22 23" key="1">
    <citation type="submission" date="2024-02" db="EMBL/GenBank/DDBJ databases">
        <title>First draft genome assembly of two strains of Seiridium cardinale.</title>
        <authorList>
            <person name="Emiliani G."/>
            <person name="Scali E."/>
        </authorList>
    </citation>
    <scope>NUCLEOTIDE SEQUENCE [LARGE SCALE GENOMIC DNA]</scope>
    <source>
        <strain evidence="22 23">BM-138-000479</strain>
    </source>
</reference>
<comment type="function">
    <text evidence="17">Escort protein required for cholesterol as well as lipid homeostasis. Regulates export of the SCAP-SREBP complex from the endoplasmic reticulum to the Golgi upon low cholesterol, thereby regulating the processing of sterol regulatory element-binding proteins (SREBPs) SREBF1/SREBP1 and SREBF2/SREBP2. At high sterol concentrations, formation of a ternary complex with INSIG (INSIG1 or INSIG2) leads to mask the ER export signal in SCAP, promoting retention of the complex in the endoplasmic reticulum. Low sterol concentrations trigger release of INSIG, a conformational change in the SSD domain of SCAP, unmasking of the ER export signal, promoting recruitment into COPII-coated vesicles and transport of the SCAP-SREBP to the Golgi: in the Golgi, SREBPs are then processed, releasing the transcription factor fragment of SREBPs from the membrane, its import into the nucleus and up-regulation of LDLR, INSIG1 and the mevalonate pathway. Binds cholesterol via its SSD domain.</text>
</comment>
<keyword evidence="10" id="KW-0333">Golgi apparatus</keyword>
<evidence type="ECO:0000313" key="22">
    <source>
        <dbReference type="EMBL" id="KAK9774212.1"/>
    </source>
</evidence>
<evidence type="ECO:0000256" key="12">
    <source>
        <dbReference type="ARBA" id="ARBA00023121"/>
    </source>
</evidence>
<feature type="transmembrane region" description="Helical" evidence="20">
    <location>
        <begin position="357"/>
        <end position="379"/>
    </location>
</feature>
<protein>
    <recommendedName>
        <fullName evidence="5">Sterol regulatory element-binding protein cleavage-activating protein</fullName>
    </recommendedName>
</protein>
<organism evidence="22 23">
    <name type="scientific">Seiridium cardinale</name>
    <dbReference type="NCBI Taxonomy" id="138064"/>
    <lineage>
        <taxon>Eukaryota</taxon>
        <taxon>Fungi</taxon>
        <taxon>Dikarya</taxon>
        <taxon>Ascomycota</taxon>
        <taxon>Pezizomycotina</taxon>
        <taxon>Sordariomycetes</taxon>
        <taxon>Xylariomycetidae</taxon>
        <taxon>Amphisphaeriales</taxon>
        <taxon>Sporocadaceae</taxon>
        <taxon>Seiridium</taxon>
    </lineage>
</organism>
<feature type="region of interest" description="Disordered" evidence="19">
    <location>
        <begin position="1016"/>
        <end position="1046"/>
    </location>
</feature>
<evidence type="ECO:0000256" key="18">
    <source>
        <dbReference type="PROSITE-ProRule" id="PRU00221"/>
    </source>
</evidence>
<keyword evidence="15" id="KW-0753">Steroid metabolism</keyword>
<gene>
    <name evidence="22" type="ORF">SCAR479_09076</name>
</gene>
<feature type="transmembrane region" description="Helical" evidence="20">
    <location>
        <begin position="498"/>
        <end position="516"/>
    </location>
</feature>
<evidence type="ECO:0000256" key="1">
    <source>
        <dbReference type="ARBA" id="ARBA00004240"/>
    </source>
</evidence>
<evidence type="ECO:0000256" key="4">
    <source>
        <dbReference type="ARBA" id="ARBA00007410"/>
    </source>
</evidence>
<feature type="transmembrane region" description="Helical" evidence="20">
    <location>
        <begin position="426"/>
        <end position="450"/>
    </location>
</feature>
<dbReference type="InterPro" id="IPR015943">
    <property type="entry name" value="WD40/YVTN_repeat-like_dom_sf"/>
</dbReference>
<feature type="domain" description="SSD" evidence="21">
    <location>
        <begin position="294"/>
        <end position="452"/>
    </location>
</feature>
<accession>A0ABR2XKG5</accession>
<evidence type="ECO:0000313" key="23">
    <source>
        <dbReference type="Proteomes" id="UP001465668"/>
    </source>
</evidence>
<evidence type="ECO:0000256" key="20">
    <source>
        <dbReference type="SAM" id="Phobius"/>
    </source>
</evidence>
<evidence type="ECO:0000256" key="16">
    <source>
        <dbReference type="ARBA" id="ARBA00023329"/>
    </source>
</evidence>
<dbReference type="Gene3D" id="2.130.10.10">
    <property type="entry name" value="YVTN repeat-like/Quinoprotein amine dehydrogenase"/>
    <property type="match status" value="1"/>
</dbReference>
<keyword evidence="9" id="KW-0256">Endoplasmic reticulum</keyword>
<evidence type="ECO:0000256" key="2">
    <source>
        <dbReference type="ARBA" id="ARBA00004394"/>
    </source>
</evidence>
<feature type="transmembrane region" description="Helical" evidence="20">
    <location>
        <begin position="391"/>
        <end position="414"/>
    </location>
</feature>
<comment type="caution">
    <text evidence="22">The sequence shown here is derived from an EMBL/GenBank/DDBJ whole genome shotgun (WGS) entry which is preliminary data.</text>
</comment>
<evidence type="ECO:0000256" key="14">
    <source>
        <dbReference type="ARBA" id="ARBA00023166"/>
    </source>
</evidence>
<keyword evidence="20" id="KW-0812">Transmembrane</keyword>
<sequence length="1150" mass="128835">MPPLALATDGHMWIRTTEAPVLSPTHPLRDAFTRYGRYAARHVISTLLISVTVASILIYPFPFLYTNDFTNGASNLPHHVWTDAQPLEEKGGLEPDVMMRYIWVHGDYMQALDRDVLLGALELQNELLGPTIDFSPRQLPQPLETVDFSHEAALDLNPRQRDAFHIINGLTDESWFFHSPLLYWSCDEHKLAADQDIIATVNHRKTQHTSVNVTLRHSIVFSGKRFEDRRLVAADSLVITLIHRRNSPVGRIWQAKCEELARKVSDKWDVYPADGASTRSQIYEFQFRPMSVPDVLALGAAYLLTSAYFVISLTKLRAVKSKIGLVVTVMVQLVLSMISSFTLCAIFKIDLSKIPQLAYPVAIFSMSLENIFRLINAVILTPPEDNTSNRIGHAFGTTGHVALASVGQNLLILWGLSHIVSPGVQAFCTFAAIAIIFDFFYLSTFFLSVLSVDVRRTELSDALAKAYIRNHRTPAEAKARQTWLDALLQGKIAMSTRIAGTIVMVGFVLIAQWHFFENESLLRILGRITMLSRKYKDSIPKSSLLVDIHQARSPTSWLRLQDHETAREVIKVVKPEAHSYIARVFDPIVFVKKGADRMLSTNERPFLPAVYDFARNQTLPFMGTILVIGAAVRILMNYLLYDELAETPTNTAEEEPLLTVRTLGKGHSLDVVALSASSDGHVVSVGLDRIIRVWDVKAGGSYPLLGNDEVKIAFPILAMCIDDDSRLLALLMTRTVLLWDLHERQWGPSISVDPFRHRPEAFFFAAQESEGVHPVLLLRRDGTMTEIRPEKGETESYLISDGALVSVGALVEKGEPLLDTLQRQRHFFSSANQTTARATTKVMTSFRDGQVHCLSQDASGWNCNAVDIPRPRDKEFMSLVALPELGFILVVRVQSIDLVDAATYCSIHSFKTDPIQPKTLKCFHSRRRTMRCGSVGLKYLTFAYLNAFTRDLIVQTYTPQDEGASICFRVPGQPVSKTCCRWPETKELRSVVKDPGTWEALPSRILLGVRRKSPSKVRLENGHAQKNGNGELRRRRPSHSQAAAPHVKNEDMWEIWMLSQAGNMETWDTMPLCRDTDDDHLFVNTTGPMVRVGRGSVAIGLSNVIKVILVGHERFEGGEETSTLEDGLGTVTSRRRNKPSTLKGKPAMLT</sequence>
<dbReference type="InterPro" id="IPR000731">
    <property type="entry name" value="SSD"/>
</dbReference>
<dbReference type="InterPro" id="IPR030225">
    <property type="entry name" value="SCAP"/>
</dbReference>
<keyword evidence="7 18" id="KW-0853">WD repeat</keyword>
<dbReference type="PANTHER" id="PTHR46378:SF1">
    <property type="entry name" value="STEROL REGULATORY ELEMENT-BINDING PROTEIN CLEAVAGE-ACTIVATING PROTEIN"/>
    <property type="match status" value="1"/>
</dbReference>
<evidence type="ECO:0000256" key="6">
    <source>
        <dbReference type="ARBA" id="ARBA00022548"/>
    </source>
</evidence>
<evidence type="ECO:0000256" key="15">
    <source>
        <dbReference type="ARBA" id="ARBA00023221"/>
    </source>
</evidence>
<evidence type="ECO:0000256" key="10">
    <source>
        <dbReference type="ARBA" id="ARBA00023034"/>
    </source>
</evidence>
<evidence type="ECO:0000256" key="9">
    <source>
        <dbReference type="ARBA" id="ARBA00022824"/>
    </source>
</evidence>
<feature type="transmembrane region" description="Helical" evidence="20">
    <location>
        <begin position="323"/>
        <end position="345"/>
    </location>
</feature>
<comment type="similarity">
    <text evidence="4">Belongs to the WD repeat SCAP family.</text>
</comment>
<dbReference type="InterPro" id="IPR019775">
    <property type="entry name" value="WD40_repeat_CS"/>
</dbReference>
<feature type="transmembrane region" description="Helical" evidence="20">
    <location>
        <begin position="43"/>
        <end position="65"/>
    </location>
</feature>
<keyword evidence="13 20" id="KW-0472">Membrane</keyword>
<keyword evidence="6" id="KW-0153">Cholesterol metabolism</keyword>
<dbReference type="InterPro" id="IPR001680">
    <property type="entry name" value="WD40_rpt"/>
</dbReference>
<feature type="repeat" description="WD" evidence="18">
    <location>
        <begin position="664"/>
        <end position="699"/>
    </location>
</feature>
<keyword evidence="16" id="KW-0968">Cytoplasmic vesicle</keyword>
<keyword evidence="20" id="KW-1133">Transmembrane helix</keyword>
<dbReference type="Pfam" id="PF12349">
    <property type="entry name" value="Sterol-sensing"/>
    <property type="match status" value="1"/>
</dbReference>
<evidence type="ECO:0000256" key="11">
    <source>
        <dbReference type="ARBA" id="ARBA00023098"/>
    </source>
</evidence>
<evidence type="ECO:0000256" key="7">
    <source>
        <dbReference type="ARBA" id="ARBA00022574"/>
    </source>
</evidence>
<evidence type="ECO:0000256" key="19">
    <source>
        <dbReference type="SAM" id="MobiDB-lite"/>
    </source>
</evidence>
<keyword evidence="8" id="KW-0677">Repeat</keyword>
<feature type="transmembrane region" description="Helical" evidence="20">
    <location>
        <begin position="295"/>
        <end position="311"/>
    </location>
</feature>
<dbReference type="EMBL" id="JARVKM010000043">
    <property type="protein sequence ID" value="KAK9774212.1"/>
    <property type="molecule type" value="Genomic_DNA"/>
</dbReference>
<keyword evidence="23" id="KW-1185">Reference proteome</keyword>
<dbReference type="PROSITE" id="PS50156">
    <property type="entry name" value="SSD"/>
    <property type="match status" value="1"/>
</dbReference>
<evidence type="ECO:0000256" key="17">
    <source>
        <dbReference type="ARBA" id="ARBA00045958"/>
    </source>
</evidence>
<name>A0ABR2XKG5_9PEZI</name>
<dbReference type="InterPro" id="IPR053958">
    <property type="entry name" value="HMGCR/SNAP/NPC1-like_SSD"/>
</dbReference>
<dbReference type="Proteomes" id="UP001465668">
    <property type="component" value="Unassembled WGS sequence"/>
</dbReference>
<proteinExistence type="inferred from homology"/>
<evidence type="ECO:0000256" key="8">
    <source>
        <dbReference type="ARBA" id="ARBA00022737"/>
    </source>
</evidence>
<dbReference type="SUPFAM" id="SSF50993">
    <property type="entry name" value="Peptidase/esterase 'gauge' domain"/>
    <property type="match status" value="1"/>
</dbReference>
<evidence type="ECO:0000256" key="5">
    <source>
        <dbReference type="ARBA" id="ARBA00019541"/>
    </source>
</evidence>
<dbReference type="SMART" id="SM00320">
    <property type="entry name" value="WD40"/>
    <property type="match status" value="2"/>
</dbReference>
<feature type="region of interest" description="Disordered" evidence="19">
    <location>
        <begin position="1119"/>
        <end position="1150"/>
    </location>
</feature>
<evidence type="ECO:0000256" key="13">
    <source>
        <dbReference type="ARBA" id="ARBA00023136"/>
    </source>
</evidence>
<dbReference type="PROSITE" id="PS50082">
    <property type="entry name" value="WD_REPEATS_2"/>
    <property type="match status" value="1"/>
</dbReference>
<dbReference type="PROSITE" id="PS00678">
    <property type="entry name" value="WD_REPEATS_1"/>
    <property type="match status" value="1"/>
</dbReference>
<keyword evidence="11" id="KW-0443">Lipid metabolism</keyword>